<evidence type="ECO:0000256" key="1">
    <source>
        <dbReference type="SAM" id="Phobius"/>
    </source>
</evidence>
<feature type="transmembrane region" description="Helical" evidence="1">
    <location>
        <begin position="6"/>
        <end position="22"/>
    </location>
</feature>
<gene>
    <name evidence="2" type="ORF">AB0I59_01255</name>
</gene>
<name>A0ABV3G6L9_MICGL</name>
<comment type="caution">
    <text evidence="2">The sequence shown here is derived from an EMBL/GenBank/DDBJ whole genome shotgun (WGS) entry which is preliminary data.</text>
</comment>
<protein>
    <recommendedName>
        <fullName evidence="4">DUF1453 domain-containing protein</fullName>
    </recommendedName>
</protein>
<feature type="transmembrane region" description="Helical" evidence="1">
    <location>
        <begin position="96"/>
        <end position="118"/>
    </location>
</feature>
<keyword evidence="1" id="KW-0472">Membrane</keyword>
<proteinExistence type="predicted"/>
<keyword evidence="1" id="KW-0812">Transmembrane</keyword>
<organism evidence="2 3">
    <name type="scientific">Microtetraspora glauca</name>
    <dbReference type="NCBI Taxonomy" id="1996"/>
    <lineage>
        <taxon>Bacteria</taxon>
        <taxon>Bacillati</taxon>
        <taxon>Actinomycetota</taxon>
        <taxon>Actinomycetes</taxon>
        <taxon>Streptosporangiales</taxon>
        <taxon>Streptosporangiaceae</taxon>
        <taxon>Microtetraspora</taxon>
    </lineage>
</organism>
<dbReference type="Proteomes" id="UP001551675">
    <property type="component" value="Unassembled WGS sequence"/>
</dbReference>
<sequence length="165" mass="17328">MEPQQIALMSVAVVVFVVYRQMMTRPTERRGILYFSGLMILAGLSGGGLVDTRHLALGVLILIAELAFAVGFGVLRASTVRVWRDPAGTAWSKGTGWTLVAWLASLASRIALFGAGYALGLASAPTTVLLFVGVTIAVQSLLVTRRGRALPGSAVRSSAEAPITS</sequence>
<keyword evidence="1" id="KW-1133">Transmembrane helix</keyword>
<feature type="transmembrane region" description="Helical" evidence="1">
    <location>
        <begin position="55"/>
        <end position="75"/>
    </location>
</feature>
<evidence type="ECO:0000313" key="3">
    <source>
        <dbReference type="Proteomes" id="UP001551675"/>
    </source>
</evidence>
<evidence type="ECO:0008006" key="4">
    <source>
        <dbReference type="Google" id="ProtNLM"/>
    </source>
</evidence>
<feature type="transmembrane region" description="Helical" evidence="1">
    <location>
        <begin position="31"/>
        <end position="49"/>
    </location>
</feature>
<dbReference type="EMBL" id="JBFALK010000001">
    <property type="protein sequence ID" value="MEV0967232.1"/>
    <property type="molecule type" value="Genomic_DNA"/>
</dbReference>
<feature type="transmembrane region" description="Helical" evidence="1">
    <location>
        <begin position="124"/>
        <end position="143"/>
    </location>
</feature>
<reference evidence="2 3" key="1">
    <citation type="submission" date="2024-06" db="EMBL/GenBank/DDBJ databases">
        <title>The Natural Products Discovery Center: Release of the First 8490 Sequenced Strains for Exploring Actinobacteria Biosynthetic Diversity.</title>
        <authorList>
            <person name="Kalkreuter E."/>
            <person name="Kautsar S.A."/>
            <person name="Yang D."/>
            <person name="Bader C.D."/>
            <person name="Teijaro C.N."/>
            <person name="Fluegel L."/>
            <person name="Davis C.M."/>
            <person name="Simpson J.R."/>
            <person name="Lauterbach L."/>
            <person name="Steele A.D."/>
            <person name="Gui C."/>
            <person name="Meng S."/>
            <person name="Li G."/>
            <person name="Viehrig K."/>
            <person name="Ye F."/>
            <person name="Su P."/>
            <person name="Kiefer A.F."/>
            <person name="Nichols A."/>
            <person name="Cepeda A.J."/>
            <person name="Yan W."/>
            <person name="Fan B."/>
            <person name="Jiang Y."/>
            <person name="Adhikari A."/>
            <person name="Zheng C.-J."/>
            <person name="Schuster L."/>
            <person name="Cowan T.M."/>
            <person name="Smanski M.J."/>
            <person name="Chevrette M.G."/>
            <person name="De Carvalho L.P.S."/>
            <person name="Shen B."/>
        </authorList>
    </citation>
    <scope>NUCLEOTIDE SEQUENCE [LARGE SCALE GENOMIC DNA]</scope>
    <source>
        <strain evidence="2 3">NPDC050100</strain>
    </source>
</reference>
<accession>A0ABV3G6L9</accession>
<dbReference type="RefSeq" id="WP_358128855.1">
    <property type="nucleotide sequence ID" value="NZ_JBFALK010000001.1"/>
</dbReference>
<evidence type="ECO:0000313" key="2">
    <source>
        <dbReference type="EMBL" id="MEV0967232.1"/>
    </source>
</evidence>
<keyword evidence="3" id="KW-1185">Reference proteome</keyword>